<dbReference type="EMBL" id="CP065668">
    <property type="protein sequence ID" value="QPS07760.1"/>
    <property type="molecule type" value="Genomic_DNA"/>
</dbReference>
<dbReference type="InterPro" id="IPR000086">
    <property type="entry name" value="NUDIX_hydrolase_dom"/>
</dbReference>
<dbReference type="InterPro" id="IPR003564">
    <property type="entry name" value="DHNTPase"/>
</dbReference>
<evidence type="ECO:0000313" key="5">
    <source>
        <dbReference type="Proteomes" id="UP000594778"/>
    </source>
</evidence>
<dbReference type="GO" id="GO:0046656">
    <property type="term" value="P:folic acid biosynthetic process"/>
    <property type="evidence" value="ECO:0007669"/>
    <property type="project" value="InterPro"/>
</dbReference>
<dbReference type="NCBIfam" id="NF006961">
    <property type="entry name" value="PRK09438.1"/>
    <property type="match status" value="1"/>
</dbReference>
<evidence type="ECO:0000256" key="1">
    <source>
        <dbReference type="PIRSR" id="PIRSR603564-1"/>
    </source>
</evidence>
<keyword evidence="4" id="KW-0378">Hydrolase</keyword>
<dbReference type="PRINTS" id="PR01404">
    <property type="entry name" value="NPPPHYDRLASE"/>
</dbReference>
<organism evidence="4 5">
    <name type="scientific">Delftia acidovorans</name>
    <name type="common">Pseudomonas acidovorans</name>
    <name type="synonym">Comamonas acidovorans</name>
    <dbReference type="NCBI Taxonomy" id="80866"/>
    <lineage>
        <taxon>Bacteria</taxon>
        <taxon>Pseudomonadati</taxon>
        <taxon>Pseudomonadota</taxon>
        <taxon>Betaproteobacteria</taxon>
        <taxon>Burkholderiales</taxon>
        <taxon>Comamonadaceae</taxon>
        <taxon>Delftia</taxon>
    </lineage>
</organism>
<feature type="binding site" evidence="1">
    <location>
        <position position="142"/>
    </location>
    <ligand>
        <name>substrate</name>
    </ligand>
</feature>
<dbReference type="SUPFAM" id="SSF55811">
    <property type="entry name" value="Nudix"/>
    <property type="match status" value="1"/>
</dbReference>
<reference evidence="4 5" key="1">
    <citation type="submission" date="2020-12" db="EMBL/GenBank/DDBJ databases">
        <title>FDA dAtabase for Regulatory Grade micrObial Sequences (FDA-ARGOS): Supporting development and validation of Infectious Disease Dx tests.</title>
        <authorList>
            <person name="Sproer C."/>
            <person name="Gronow S."/>
            <person name="Severitt S."/>
            <person name="Schroder I."/>
            <person name="Tallon L."/>
            <person name="Sadzewicz L."/>
            <person name="Zhao X."/>
            <person name="Boylan J."/>
            <person name="Ott S."/>
            <person name="Bowen H."/>
            <person name="Vavikolanu K."/>
            <person name="Mehta A."/>
            <person name="Aluvathingal J."/>
            <person name="Nadendla S."/>
            <person name="Lowell S."/>
            <person name="Myers T."/>
            <person name="Yan Y."/>
            <person name="Sichtig H."/>
        </authorList>
    </citation>
    <scope>NUCLEOTIDE SEQUENCE [LARGE SCALE GENOMIC DNA]</scope>
    <source>
        <strain evidence="4 5">FDAARGOS_909</strain>
    </source>
</reference>
<gene>
    <name evidence="4" type="primary">nudB</name>
    <name evidence="4" type="ORF">I6G66_26385</name>
</gene>
<dbReference type="PROSITE" id="PS51462">
    <property type="entry name" value="NUDIX"/>
    <property type="match status" value="1"/>
</dbReference>
<evidence type="ECO:0000259" key="3">
    <source>
        <dbReference type="PROSITE" id="PS51462"/>
    </source>
</evidence>
<evidence type="ECO:0000313" key="4">
    <source>
        <dbReference type="EMBL" id="QPS07760.1"/>
    </source>
</evidence>
<dbReference type="Proteomes" id="UP000594778">
    <property type="component" value="Chromosome"/>
</dbReference>
<comment type="cofactor">
    <cofactor evidence="2">
        <name>Mg(2+)</name>
        <dbReference type="ChEBI" id="CHEBI:18420"/>
    </cofactor>
    <text evidence="2">Binds 1 Mg(2+) ion per subunit.</text>
</comment>
<protein>
    <submittedName>
        <fullName evidence="4">Dihydroneopterin triphosphate diphosphatase</fullName>
        <ecNumber evidence="4">3.6.1.67</ecNumber>
    </submittedName>
</protein>
<sequence>MPSMPGYKIPESVLVVIYRDDGRVLLMRRTAPAPEGGEFWQSVTGSKDHEGESWRETAVREVREETGIDAEAPGCLLQDWALENIYTIYPAWQHRYAPGVWHNRERVFGLRIPSYTPVFLNPREHTASAWHHWHGAAERCYSPSNAEAILMLPRFAPLELD</sequence>
<accession>A0A7T2W050</accession>
<feature type="domain" description="Nudix hydrolase" evidence="3">
    <location>
        <begin position="6"/>
        <end position="153"/>
    </location>
</feature>
<keyword evidence="2" id="KW-0479">Metal-binding</keyword>
<proteinExistence type="predicted"/>
<feature type="binding site" evidence="2">
    <location>
        <position position="61"/>
    </location>
    <ligand>
        <name>Mg(2+)</name>
        <dbReference type="ChEBI" id="CHEBI:18420"/>
    </ligand>
</feature>
<dbReference type="PANTHER" id="PTHR43736">
    <property type="entry name" value="ADP-RIBOSE PYROPHOSPHATASE"/>
    <property type="match status" value="1"/>
</dbReference>
<dbReference type="AlphaFoldDB" id="A0A7T2W050"/>
<feature type="binding site" evidence="1">
    <location>
        <position position="29"/>
    </location>
    <ligand>
        <name>substrate</name>
    </ligand>
</feature>
<dbReference type="CDD" id="cd04664">
    <property type="entry name" value="NUDIX_DHNTPase_like"/>
    <property type="match status" value="1"/>
</dbReference>
<feature type="binding site" evidence="2">
    <location>
        <position position="124"/>
    </location>
    <ligand>
        <name>Mg(2+)</name>
        <dbReference type="ChEBI" id="CHEBI:18420"/>
    </ligand>
</feature>
<feature type="binding site" evidence="2">
    <location>
        <position position="65"/>
    </location>
    <ligand>
        <name>Mg(2+)</name>
        <dbReference type="ChEBI" id="CHEBI:18420"/>
    </ligand>
</feature>
<dbReference type="Gene3D" id="3.90.79.10">
    <property type="entry name" value="Nucleoside Triphosphate Pyrophosphohydrolase"/>
    <property type="match status" value="1"/>
</dbReference>
<name>A0A7T2W050_DELAC</name>
<dbReference type="PANTHER" id="PTHR43736:SF1">
    <property type="entry name" value="DIHYDRONEOPTERIN TRIPHOSPHATE DIPHOSPHATASE"/>
    <property type="match status" value="1"/>
</dbReference>
<keyword evidence="2" id="KW-0460">Magnesium</keyword>
<dbReference type="EC" id="3.6.1.67" evidence="4"/>
<dbReference type="InterPro" id="IPR015797">
    <property type="entry name" value="NUDIX_hydrolase-like_dom_sf"/>
</dbReference>
<dbReference type="GO" id="GO:0019177">
    <property type="term" value="F:dihydroneopterin triphosphate pyrophosphohydrolase activity"/>
    <property type="evidence" value="ECO:0007669"/>
    <property type="project" value="UniProtKB-EC"/>
</dbReference>
<evidence type="ECO:0000256" key="2">
    <source>
        <dbReference type="PIRSR" id="PIRSR603564-2"/>
    </source>
</evidence>
<dbReference type="GO" id="GO:0046872">
    <property type="term" value="F:metal ion binding"/>
    <property type="evidence" value="ECO:0007669"/>
    <property type="project" value="UniProtKB-KW"/>
</dbReference>
<dbReference type="GO" id="GO:0008828">
    <property type="term" value="F:dATP diphosphatase activity"/>
    <property type="evidence" value="ECO:0007669"/>
    <property type="project" value="InterPro"/>
</dbReference>
<feature type="binding site" evidence="1">
    <location>
        <position position="8"/>
    </location>
    <ligand>
        <name>substrate</name>
    </ligand>
</feature>
<dbReference type="Pfam" id="PF00293">
    <property type="entry name" value="NUDIX"/>
    <property type="match status" value="1"/>
</dbReference>
<feature type="binding site" evidence="1">
    <location>
        <position position="44"/>
    </location>
    <ligand>
        <name>substrate</name>
    </ligand>
</feature>